<gene>
    <name evidence="2" type="ORF">DUNSADRAFT_18301</name>
</gene>
<evidence type="ECO:0000313" key="2">
    <source>
        <dbReference type="EMBL" id="KAF5828039.1"/>
    </source>
</evidence>
<feature type="compositionally biased region" description="Basic and acidic residues" evidence="1">
    <location>
        <begin position="1"/>
        <end position="11"/>
    </location>
</feature>
<accession>A0ABQ7G0B2</accession>
<protein>
    <submittedName>
        <fullName evidence="2">Uncharacterized protein</fullName>
    </submittedName>
</protein>
<keyword evidence="3" id="KW-1185">Reference proteome</keyword>
<proteinExistence type="predicted"/>
<evidence type="ECO:0000313" key="3">
    <source>
        <dbReference type="Proteomes" id="UP000815325"/>
    </source>
</evidence>
<comment type="caution">
    <text evidence="2">The sequence shown here is derived from an EMBL/GenBank/DDBJ whole genome shotgun (WGS) entry which is preliminary data.</text>
</comment>
<dbReference type="Proteomes" id="UP000815325">
    <property type="component" value="Unassembled WGS sequence"/>
</dbReference>
<feature type="non-terminal residue" evidence="2">
    <location>
        <position position="1"/>
    </location>
</feature>
<evidence type="ECO:0000256" key="1">
    <source>
        <dbReference type="SAM" id="MobiDB-lite"/>
    </source>
</evidence>
<dbReference type="EMBL" id="MU070374">
    <property type="protein sequence ID" value="KAF5828039.1"/>
    <property type="molecule type" value="Genomic_DNA"/>
</dbReference>
<feature type="region of interest" description="Disordered" evidence="1">
    <location>
        <begin position="1"/>
        <end position="28"/>
    </location>
</feature>
<name>A0ABQ7G0B2_DUNSA</name>
<sequence length="181" mass="20350">LLRMRCSDKEGAGCQGGESKDAAGASSRVEEHARWEEQLRELQEVIQRCVVVTELLDKSANALMHGLELSVRVLPNNLLSQIMALTMLSFERIDILEHLFHPNGNMLYVRPISWLMPAQGEGDDAQVSFMRLARMSIMQGEVLLGYVDNMGFMKLNPERKTEPCLSRSNIDSLVTVSCQEK</sequence>
<organism evidence="2 3">
    <name type="scientific">Dunaliella salina</name>
    <name type="common">Green alga</name>
    <name type="synonym">Protococcus salinus</name>
    <dbReference type="NCBI Taxonomy" id="3046"/>
    <lineage>
        <taxon>Eukaryota</taxon>
        <taxon>Viridiplantae</taxon>
        <taxon>Chlorophyta</taxon>
        <taxon>core chlorophytes</taxon>
        <taxon>Chlorophyceae</taxon>
        <taxon>CS clade</taxon>
        <taxon>Chlamydomonadales</taxon>
        <taxon>Dunaliellaceae</taxon>
        <taxon>Dunaliella</taxon>
    </lineage>
</organism>
<reference evidence="2" key="1">
    <citation type="submission" date="2017-08" db="EMBL/GenBank/DDBJ databases">
        <authorList>
            <person name="Polle J.E."/>
            <person name="Barry K."/>
            <person name="Cushman J."/>
            <person name="Schmutz J."/>
            <person name="Tran D."/>
            <person name="Hathwaick L.T."/>
            <person name="Yim W.C."/>
            <person name="Jenkins J."/>
            <person name="Mckie-Krisberg Z.M."/>
            <person name="Prochnik S."/>
            <person name="Lindquist E."/>
            <person name="Dockter R.B."/>
            <person name="Adam C."/>
            <person name="Molina H."/>
            <person name="Bunkerborg J."/>
            <person name="Jin E."/>
            <person name="Buchheim M."/>
            <person name="Magnuson J."/>
        </authorList>
    </citation>
    <scope>NUCLEOTIDE SEQUENCE</scope>
    <source>
        <strain evidence="2">CCAP 19/18</strain>
    </source>
</reference>